<organism evidence="2 3">
    <name type="scientific">Aliterella atlantica CENA595</name>
    <dbReference type="NCBI Taxonomy" id="1618023"/>
    <lineage>
        <taxon>Bacteria</taxon>
        <taxon>Bacillati</taxon>
        <taxon>Cyanobacteriota</taxon>
        <taxon>Cyanophyceae</taxon>
        <taxon>Chroococcidiopsidales</taxon>
        <taxon>Aliterellaceae</taxon>
        <taxon>Aliterella</taxon>
    </lineage>
</organism>
<dbReference type="OrthoDB" id="424506at2"/>
<dbReference type="SUPFAM" id="SSF52980">
    <property type="entry name" value="Restriction endonuclease-like"/>
    <property type="match status" value="1"/>
</dbReference>
<dbReference type="PATRIC" id="fig|1618023.3.peg.2812"/>
<feature type="domain" description="Putative restriction endonuclease" evidence="1">
    <location>
        <begin position="11"/>
        <end position="174"/>
    </location>
</feature>
<proteinExistence type="predicted"/>
<dbReference type="EMBL" id="JYON01000005">
    <property type="protein sequence ID" value="KJH72444.1"/>
    <property type="molecule type" value="Genomic_DNA"/>
</dbReference>
<dbReference type="Pfam" id="PF05685">
    <property type="entry name" value="Uma2"/>
    <property type="match status" value="1"/>
</dbReference>
<evidence type="ECO:0000313" key="2">
    <source>
        <dbReference type="EMBL" id="KJH72444.1"/>
    </source>
</evidence>
<dbReference type="InterPro" id="IPR012296">
    <property type="entry name" value="Nuclease_put_TT1808"/>
</dbReference>
<accession>A0A0D8ZVE6</accession>
<dbReference type="Proteomes" id="UP000032452">
    <property type="component" value="Unassembled WGS sequence"/>
</dbReference>
<dbReference type="STRING" id="1618023.UH38_06640"/>
<sequence>MQVQLTYISFPDYLKAEESSKVRHEYLNGQIFAMTGGSREHNLITLNIGTRLRTHLRGKSCQVFVSDMKVRIEKDDVTYYPDVVVTCNPQDREKFFLTKPCLIVEVLSPSTESIDRREKLMAYRKLEDLQEYVIVSQDNVEVEIYQKDPQGNWSRQILGRNDLINLNSVDLQLAMTEVYEDVITF</sequence>
<dbReference type="RefSeq" id="WP_045053864.1">
    <property type="nucleotide sequence ID" value="NZ_CAWMDP010000032.1"/>
</dbReference>
<dbReference type="Gene3D" id="3.90.1570.10">
    <property type="entry name" value="tt1808, chain A"/>
    <property type="match status" value="1"/>
</dbReference>
<evidence type="ECO:0000259" key="1">
    <source>
        <dbReference type="Pfam" id="PF05685"/>
    </source>
</evidence>
<gene>
    <name evidence="2" type="ORF">UH38_06640</name>
</gene>
<dbReference type="CDD" id="cd06260">
    <property type="entry name" value="DUF820-like"/>
    <property type="match status" value="1"/>
</dbReference>
<dbReference type="InterPro" id="IPR011335">
    <property type="entry name" value="Restrct_endonuc-II-like"/>
</dbReference>
<comment type="caution">
    <text evidence="2">The sequence shown here is derived from an EMBL/GenBank/DDBJ whole genome shotgun (WGS) entry which is preliminary data.</text>
</comment>
<dbReference type="InterPro" id="IPR008538">
    <property type="entry name" value="Uma2"/>
</dbReference>
<dbReference type="AlphaFoldDB" id="A0A0D8ZVE6"/>
<name>A0A0D8ZVE6_9CYAN</name>
<protein>
    <recommendedName>
        <fullName evidence="1">Putative restriction endonuclease domain-containing protein</fullName>
    </recommendedName>
</protein>
<reference evidence="2 3" key="1">
    <citation type="submission" date="2015-02" db="EMBL/GenBank/DDBJ databases">
        <title>Draft genome of a novel marine cyanobacterium (Chroococcales) isolated from South Atlantic Ocean.</title>
        <authorList>
            <person name="Rigonato J."/>
            <person name="Alvarenga D.O."/>
            <person name="Branco L.H."/>
            <person name="Varani A.M."/>
            <person name="Brandini F.P."/>
            <person name="Fiore M.F."/>
        </authorList>
    </citation>
    <scope>NUCLEOTIDE SEQUENCE [LARGE SCALE GENOMIC DNA]</scope>
    <source>
        <strain evidence="2 3">CENA595</strain>
    </source>
</reference>
<evidence type="ECO:0000313" key="3">
    <source>
        <dbReference type="Proteomes" id="UP000032452"/>
    </source>
</evidence>
<dbReference type="PANTHER" id="PTHR36558:SF1">
    <property type="entry name" value="RESTRICTION ENDONUCLEASE DOMAIN-CONTAINING PROTEIN-RELATED"/>
    <property type="match status" value="1"/>
</dbReference>
<keyword evidence="3" id="KW-1185">Reference proteome</keyword>
<dbReference type="PANTHER" id="PTHR36558">
    <property type="entry name" value="GLR1098 PROTEIN"/>
    <property type="match status" value="1"/>
</dbReference>